<dbReference type="Proteomes" id="UP000324269">
    <property type="component" value="Unassembled WGS sequence"/>
</dbReference>
<evidence type="ECO:0000259" key="6">
    <source>
        <dbReference type="Pfam" id="PF13439"/>
    </source>
</evidence>
<dbReference type="Pfam" id="PF03065">
    <property type="entry name" value="Glyco_hydro_57"/>
    <property type="match status" value="1"/>
</dbReference>
<dbReference type="InterPro" id="IPR001296">
    <property type="entry name" value="Glyco_trans_1"/>
</dbReference>
<dbReference type="SUPFAM" id="SSF53756">
    <property type="entry name" value="UDP-Glycosyltransferase/glycogen phosphorylase"/>
    <property type="match status" value="1"/>
</dbReference>
<evidence type="ECO:0000256" key="2">
    <source>
        <dbReference type="ARBA" id="ARBA00023277"/>
    </source>
</evidence>
<organism evidence="7 8">
    <name type="scientific">Rossellomorea aquimaris</name>
    <dbReference type="NCBI Taxonomy" id="189382"/>
    <lineage>
        <taxon>Bacteria</taxon>
        <taxon>Bacillati</taxon>
        <taxon>Bacillota</taxon>
        <taxon>Bacilli</taxon>
        <taxon>Bacillales</taxon>
        <taxon>Bacillaceae</taxon>
        <taxon>Rossellomorea</taxon>
    </lineage>
</organism>
<evidence type="ECO:0000313" key="7">
    <source>
        <dbReference type="EMBL" id="TYS86831.1"/>
    </source>
</evidence>
<evidence type="ECO:0000313" key="8">
    <source>
        <dbReference type="Proteomes" id="UP000324269"/>
    </source>
</evidence>
<accession>A0A5D4UI42</accession>
<dbReference type="InterPro" id="IPR027291">
    <property type="entry name" value="Glyco_hydro_38_N_sf"/>
</dbReference>
<gene>
    <name evidence="7" type="ORF">FZC85_07470</name>
</gene>
<proteinExistence type="inferred from homology"/>
<dbReference type="InterPro" id="IPR011330">
    <property type="entry name" value="Glyco_hydro/deAcase_b/a-brl"/>
</dbReference>
<dbReference type="InterPro" id="IPR004300">
    <property type="entry name" value="Glyco_hydro_57_N"/>
</dbReference>
<dbReference type="InterPro" id="IPR050194">
    <property type="entry name" value="Glycosyltransferase_grp1"/>
</dbReference>
<dbReference type="GO" id="GO:0016757">
    <property type="term" value="F:glycosyltransferase activity"/>
    <property type="evidence" value="ECO:0007669"/>
    <property type="project" value="InterPro"/>
</dbReference>
<evidence type="ECO:0000259" key="5">
    <source>
        <dbReference type="Pfam" id="PF03065"/>
    </source>
</evidence>
<dbReference type="PANTHER" id="PTHR45947:SF3">
    <property type="entry name" value="SULFOQUINOVOSYL TRANSFERASE SQD2"/>
    <property type="match status" value="1"/>
</dbReference>
<dbReference type="InterPro" id="IPR028098">
    <property type="entry name" value="Glyco_trans_4-like_N"/>
</dbReference>
<evidence type="ECO:0000256" key="3">
    <source>
        <dbReference type="RuleBase" id="RU361196"/>
    </source>
</evidence>
<keyword evidence="2 3" id="KW-0119">Carbohydrate metabolism</keyword>
<reference evidence="7 8" key="1">
    <citation type="submission" date="2019-08" db="EMBL/GenBank/DDBJ databases">
        <title>Bacillus genomes from the desert of Cuatro Cienegas, Coahuila.</title>
        <authorList>
            <person name="Olmedo-Alvarez G."/>
        </authorList>
    </citation>
    <scope>NUCLEOTIDE SEQUENCE [LARGE SCALE GENOMIC DNA]</scope>
    <source>
        <strain evidence="7 8">CH87b_3T</strain>
    </source>
</reference>
<feature type="domain" description="Glycoside hydrolase family 57 N-terminal" evidence="5">
    <location>
        <begin position="111"/>
        <end position="210"/>
    </location>
</feature>
<comment type="similarity">
    <text evidence="1 3">Belongs to the glycosyl hydrolase 57 family.</text>
</comment>
<dbReference type="CDD" id="cd03801">
    <property type="entry name" value="GT4_PimA-like"/>
    <property type="match status" value="1"/>
</dbReference>
<evidence type="ECO:0000259" key="4">
    <source>
        <dbReference type="Pfam" id="PF00534"/>
    </source>
</evidence>
<keyword evidence="7" id="KW-0808">Transferase</keyword>
<comment type="caution">
    <text evidence="7">The sequence shown here is derived from an EMBL/GenBank/DDBJ whole genome shotgun (WGS) entry which is preliminary data.</text>
</comment>
<dbReference type="SUPFAM" id="SSF88713">
    <property type="entry name" value="Glycoside hydrolase/deacetylase"/>
    <property type="match status" value="1"/>
</dbReference>
<dbReference type="Gene3D" id="3.40.50.2000">
    <property type="entry name" value="Glycogen Phosphorylase B"/>
    <property type="match status" value="2"/>
</dbReference>
<dbReference type="OrthoDB" id="9803279at2"/>
<dbReference type="Gene3D" id="3.20.110.10">
    <property type="entry name" value="Glycoside hydrolase 38, N terminal domain"/>
    <property type="match status" value="1"/>
</dbReference>
<dbReference type="EMBL" id="VTEZ01000002">
    <property type="protein sequence ID" value="TYS86831.1"/>
    <property type="molecule type" value="Genomic_DNA"/>
</dbReference>
<dbReference type="GO" id="GO:0005975">
    <property type="term" value="P:carbohydrate metabolic process"/>
    <property type="evidence" value="ECO:0007669"/>
    <property type="project" value="InterPro"/>
</dbReference>
<dbReference type="Pfam" id="PF00534">
    <property type="entry name" value="Glycos_transf_1"/>
    <property type="match status" value="1"/>
</dbReference>
<protein>
    <submittedName>
        <fullName evidence="7">Glycosyltransferase</fullName>
    </submittedName>
</protein>
<feature type="domain" description="Glycosyltransferase subfamily 4-like N-terminal" evidence="6">
    <location>
        <begin position="415"/>
        <end position="587"/>
    </location>
</feature>
<name>A0A5D4UI42_9BACI</name>
<dbReference type="Pfam" id="PF13439">
    <property type="entry name" value="Glyco_transf_4"/>
    <property type="match status" value="1"/>
</dbReference>
<dbReference type="PANTHER" id="PTHR45947">
    <property type="entry name" value="SULFOQUINOVOSYL TRANSFERASE SQD2"/>
    <property type="match status" value="1"/>
</dbReference>
<feature type="domain" description="Glycosyl transferase family 1" evidence="4">
    <location>
        <begin position="601"/>
        <end position="755"/>
    </location>
</feature>
<dbReference type="AlphaFoldDB" id="A0A5D4UI42"/>
<evidence type="ECO:0000256" key="1">
    <source>
        <dbReference type="ARBA" id="ARBA00006821"/>
    </source>
</evidence>
<sequence>MGRACEHLFVLCYESGGKGMKGLSAVMIYPQFNELAFSQWNEREDLLTSILLENSALLDLLQRNGASSIPVVMNPTLFSLFMSEEFKEKAHSIIQSNLLQAEPHEKSKWQLVYSQWSTYDMNFVQAYKSLVVEGKATVIPTTVSSFPLTHYRTPRAIESQVRMSTLLYKQYFQMIPKSFWLPRAAYVPGIDLYLTKQGIEYTFISYYSYEHSEKEKDSGVIRTPRGLKLIPISEGRIGASEENVHSLSVVFIEDLSSYDEWIKGEFMHSLEEKMESSTALSRVGFGYLGMEKQTPILSDAAMKNIRIVHRMEEKLDDLYSSAGQTEGAHQLMREWIASLEGTNIESGLTTIHFDSLLDMVTEGKVDEHLFLHRNRVVPFPSDEILEKLFAGNVEEKAMKQDSVLILSWEYPPNIVGGLSRHVYDLANNLVKKGKQVHVLTTKANDALAIERMEGVTIHRVHPLHPYEEDFFKWVFDLNQAFIHYAHDLIRDERITHIHAHDWIVSTSAMKLKEYYSIPLITTIHATEHGRNQGIYTDLQHKIHREEQLLISASDHLIVCSEHMKDEIKSLFTIEAPVAVIPNGVELEKLDQSSPYSIERPSTPYFFSIGRMVHEKGFDTIIRVASQLKREGFNISFIIAGKGPMLEHYRQMVAHEDLSDCVSFIGYISDRDRNDYLKNCLAVIFPSLYEPFGIVALEAMAFRKGVVASNTGGLKSIVKHEQTGLLFEPNHEQSLYGQLVSLIENPSKSEQLGNLGFKMAQSMFSWDRIAEQTIHVYDDVLLQSKVEGIKR</sequence>